<sequence length="48" mass="5151">MVRKRFNALGANLPSNLRAETGPLRQTYLLARAGVVLQIFPAVGDLAA</sequence>
<proteinExistence type="predicted"/>
<evidence type="ECO:0000313" key="2">
    <source>
        <dbReference type="Proteomes" id="UP001364224"/>
    </source>
</evidence>
<reference evidence="1 2" key="1">
    <citation type="submission" date="2024-02" db="EMBL/GenBank/DDBJ databases">
        <title>Adaptive strategies in a cosmopolitan and abundant soil bacterium.</title>
        <authorList>
            <person name="Carini P."/>
        </authorList>
    </citation>
    <scope>NUCLEOTIDE SEQUENCE [LARGE SCALE GENOMIC DNA]</scope>
    <source>
        <strain evidence="1 2">AZCC 1608</strain>
    </source>
</reference>
<accession>A0ABU8B6Y8</accession>
<comment type="caution">
    <text evidence="1">The sequence shown here is derived from an EMBL/GenBank/DDBJ whole genome shotgun (WGS) entry which is preliminary data.</text>
</comment>
<gene>
    <name evidence="1" type="ORF">V1286_001839</name>
</gene>
<protein>
    <submittedName>
        <fullName evidence="1">Uncharacterized protein</fullName>
    </submittedName>
</protein>
<evidence type="ECO:0000313" key="1">
    <source>
        <dbReference type="EMBL" id="MEH2554310.1"/>
    </source>
</evidence>
<dbReference type="EMBL" id="JAZHRV010000001">
    <property type="protein sequence ID" value="MEH2554310.1"/>
    <property type="molecule type" value="Genomic_DNA"/>
</dbReference>
<organism evidence="1 2">
    <name type="scientific">Bradyrhizobium algeriense</name>
    <dbReference type="NCBI Taxonomy" id="634784"/>
    <lineage>
        <taxon>Bacteria</taxon>
        <taxon>Pseudomonadati</taxon>
        <taxon>Pseudomonadota</taxon>
        <taxon>Alphaproteobacteria</taxon>
        <taxon>Hyphomicrobiales</taxon>
        <taxon>Nitrobacteraceae</taxon>
        <taxon>Bradyrhizobium</taxon>
    </lineage>
</organism>
<keyword evidence="2" id="KW-1185">Reference proteome</keyword>
<dbReference type="Proteomes" id="UP001364224">
    <property type="component" value="Unassembled WGS sequence"/>
</dbReference>
<name>A0ABU8B6Y8_9BRAD</name>